<keyword evidence="3" id="KW-1185">Reference proteome</keyword>
<feature type="compositionally biased region" description="Basic residues" evidence="1">
    <location>
        <begin position="71"/>
        <end position="81"/>
    </location>
</feature>
<name>A0ABQ9H5J4_9NEOP</name>
<gene>
    <name evidence="2" type="ORF">PR048_020178</name>
</gene>
<evidence type="ECO:0000313" key="3">
    <source>
        <dbReference type="Proteomes" id="UP001159363"/>
    </source>
</evidence>
<proteinExistence type="predicted"/>
<dbReference type="Proteomes" id="UP001159363">
    <property type="component" value="Chromosome 6"/>
</dbReference>
<evidence type="ECO:0000313" key="2">
    <source>
        <dbReference type="EMBL" id="KAJ8879570.1"/>
    </source>
</evidence>
<feature type="compositionally biased region" description="Polar residues" evidence="1">
    <location>
        <begin position="1"/>
        <end position="11"/>
    </location>
</feature>
<comment type="caution">
    <text evidence="2">The sequence shown here is derived from an EMBL/GenBank/DDBJ whole genome shotgun (WGS) entry which is preliminary data.</text>
</comment>
<sequence length="81" mass="8933">MLMSPSSTPDNGASDGDSGDESFNNPDVLPPKQLRTMAEIHTADDNVTEDSPMQSDADERDDKSDEEPPARRRRVMSHMTV</sequence>
<organism evidence="2 3">
    <name type="scientific">Dryococelus australis</name>
    <dbReference type="NCBI Taxonomy" id="614101"/>
    <lineage>
        <taxon>Eukaryota</taxon>
        <taxon>Metazoa</taxon>
        <taxon>Ecdysozoa</taxon>
        <taxon>Arthropoda</taxon>
        <taxon>Hexapoda</taxon>
        <taxon>Insecta</taxon>
        <taxon>Pterygota</taxon>
        <taxon>Neoptera</taxon>
        <taxon>Polyneoptera</taxon>
        <taxon>Phasmatodea</taxon>
        <taxon>Verophasmatodea</taxon>
        <taxon>Anareolatae</taxon>
        <taxon>Phasmatidae</taxon>
        <taxon>Eurycanthinae</taxon>
        <taxon>Dryococelus</taxon>
    </lineage>
</organism>
<dbReference type="EMBL" id="JARBHB010000007">
    <property type="protein sequence ID" value="KAJ8879570.1"/>
    <property type="molecule type" value="Genomic_DNA"/>
</dbReference>
<protein>
    <submittedName>
        <fullName evidence="2">Uncharacterized protein</fullName>
    </submittedName>
</protein>
<evidence type="ECO:0000256" key="1">
    <source>
        <dbReference type="SAM" id="MobiDB-lite"/>
    </source>
</evidence>
<accession>A0ABQ9H5J4</accession>
<reference evidence="2 3" key="1">
    <citation type="submission" date="2023-02" db="EMBL/GenBank/DDBJ databases">
        <title>LHISI_Scaffold_Assembly.</title>
        <authorList>
            <person name="Stuart O.P."/>
            <person name="Cleave R."/>
            <person name="Magrath M.J.L."/>
            <person name="Mikheyev A.S."/>
        </authorList>
    </citation>
    <scope>NUCLEOTIDE SEQUENCE [LARGE SCALE GENOMIC DNA]</scope>
    <source>
        <strain evidence="2">Daus_M_001</strain>
        <tissue evidence="2">Leg muscle</tissue>
    </source>
</reference>
<feature type="compositionally biased region" description="Basic and acidic residues" evidence="1">
    <location>
        <begin position="60"/>
        <end position="70"/>
    </location>
</feature>
<feature type="region of interest" description="Disordered" evidence="1">
    <location>
        <begin position="1"/>
        <end position="81"/>
    </location>
</feature>